<keyword evidence="6" id="KW-1185">Reference proteome</keyword>
<dbReference type="InterPro" id="IPR020472">
    <property type="entry name" value="WD40_PAC1"/>
</dbReference>
<feature type="repeat" description="WD" evidence="3">
    <location>
        <begin position="142"/>
        <end position="176"/>
    </location>
</feature>
<feature type="repeat" description="WD" evidence="3">
    <location>
        <begin position="94"/>
        <end position="127"/>
    </location>
</feature>
<dbReference type="Gene3D" id="2.130.10.10">
    <property type="entry name" value="YVTN repeat-like/Quinoprotein amine dehydrogenase"/>
    <property type="match status" value="1"/>
</dbReference>
<name>A0A1L9QM44_9CYAN</name>
<dbReference type="PRINTS" id="PR00320">
    <property type="entry name" value="GPROTEINBRPT"/>
</dbReference>
<sequence length="309" mass="33905">MNTRSILTLLLSLSSTVFISSVQPAYANPVKETEINAQSYALMEKATIWKQLPTPDQTITALDISPTGNFAVGGSQEAIVHLWDLRAQQVVRDLHSHTAKVTSVVFSPNGRTFVSGSTDKTIKIWNLAMLRLNMTIYTDHEIHSLAVSPHGQTFASGNEDGTVEVWNLNTGKKRREFSTPIQSKVEVSYSDDGNFLVTRYPDRDIVHFWNPLTGELLGSNLAEDPLPVDQWSEIACSGLSESLGDNSNSDGFWSELCGEIASTAQGNLWANIDSNSIVLWRLPNPLKFTANQDSNPDLLGSEEAIASIP</sequence>
<protein>
    <submittedName>
        <fullName evidence="5">Uncharacterized protein</fullName>
    </submittedName>
</protein>
<keyword evidence="1 3" id="KW-0853">WD repeat</keyword>
<feature type="chain" id="PRO_5012069623" evidence="4">
    <location>
        <begin position="28"/>
        <end position="309"/>
    </location>
</feature>
<accession>A0A1L9QM44</accession>
<dbReference type="PROSITE" id="PS50082">
    <property type="entry name" value="WD_REPEATS_2"/>
    <property type="match status" value="3"/>
</dbReference>
<gene>
    <name evidence="5" type="ORF">BI308_20105</name>
</gene>
<evidence type="ECO:0000313" key="6">
    <source>
        <dbReference type="Proteomes" id="UP000183940"/>
    </source>
</evidence>
<organism evidence="5 6">
    <name type="scientific">Roseofilum reptotaenium AO1-A</name>
    <dbReference type="NCBI Taxonomy" id="1925591"/>
    <lineage>
        <taxon>Bacteria</taxon>
        <taxon>Bacillati</taxon>
        <taxon>Cyanobacteriota</taxon>
        <taxon>Cyanophyceae</taxon>
        <taxon>Desertifilales</taxon>
        <taxon>Desertifilaceae</taxon>
        <taxon>Roseofilum</taxon>
    </lineage>
</organism>
<dbReference type="InterPro" id="IPR036322">
    <property type="entry name" value="WD40_repeat_dom_sf"/>
</dbReference>
<dbReference type="PANTHER" id="PTHR44006">
    <property type="entry name" value="U5 SMALL NUCLEAR RIBONUCLEOPROTEIN 40 KDA PROTEIN"/>
    <property type="match status" value="1"/>
</dbReference>
<dbReference type="InterPro" id="IPR052234">
    <property type="entry name" value="U5_snRNP_Component"/>
</dbReference>
<evidence type="ECO:0000256" key="3">
    <source>
        <dbReference type="PROSITE-ProRule" id="PRU00221"/>
    </source>
</evidence>
<proteinExistence type="predicted"/>
<dbReference type="PANTHER" id="PTHR44006:SF1">
    <property type="entry name" value="U5 SMALL NUCLEAR RIBONUCLEOPROTEIN 40 KDA PROTEIN"/>
    <property type="match status" value="1"/>
</dbReference>
<evidence type="ECO:0000256" key="4">
    <source>
        <dbReference type="SAM" id="SignalP"/>
    </source>
</evidence>
<evidence type="ECO:0000313" key="5">
    <source>
        <dbReference type="EMBL" id="OJJ21907.1"/>
    </source>
</evidence>
<dbReference type="SMART" id="SM00320">
    <property type="entry name" value="WD40"/>
    <property type="match status" value="4"/>
</dbReference>
<dbReference type="InterPro" id="IPR001680">
    <property type="entry name" value="WD40_rpt"/>
</dbReference>
<dbReference type="GO" id="GO:0003723">
    <property type="term" value="F:RNA binding"/>
    <property type="evidence" value="ECO:0007669"/>
    <property type="project" value="TreeGrafter"/>
</dbReference>
<dbReference type="Proteomes" id="UP000183940">
    <property type="component" value="Unassembled WGS sequence"/>
</dbReference>
<feature type="signal peptide" evidence="4">
    <location>
        <begin position="1"/>
        <end position="27"/>
    </location>
</feature>
<dbReference type="STRING" id="1925591.BI308_20105"/>
<dbReference type="AlphaFoldDB" id="A0A1L9QM44"/>
<comment type="caution">
    <text evidence="5">The sequence shown here is derived from an EMBL/GenBank/DDBJ whole genome shotgun (WGS) entry which is preliminary data.</text>
</comment>
<dbReference type="SUPFAM" id="SSF50978">
    <property type="entry name" value="WD40 repeat-like"/>
    <property type="match status" value="1"/>
</dbReference>
<evidence type="ECO:0000256" key="2">
    <source>
        <dbReference type="ARBA" id="ARBA00022737"/>
    </source>
</evidence>
<dbReference type="Pfam" id="PF00400">
    <property type="entry name" value="WD40"/>
    <property type="match status" value="3"/>
</dbReference>
<feature type="repeat" description="WD" evidence="3">
    <location>
        <begin position="52"/>
        <end position="93"/>
    </location>
</feature>
<dbReference type="InterPro" id="IPR015943">
    <property type="entry name" value="WD40/YVTN_repeat-like_dom_sf"/>
</dbReference>
<dbReference type="PROSITE" id="PS50294">
    <property type="entry name" value="WD_REPEATS_REGION"/>
    <property type="match status" value="2"/>
</dbReference>
<keyword evidence="2" id="KW-0677">Repeat</keyword>
<keyword evidence="4" id="KW-0732">Signal</keyword>
<dbReference type="EMBL" id="MLAW01000045">
    <property type="protein sequence ID" value="OJJ21907.1"/>
    <property type="molecule type" value="Genomic_DNA"/>
</dbReference>
<evidence type="ECO:0000256" key="1">
    <source>
        <dbReference type="ARBA" id="ARBA00022574"/>
    </source>
</evidence>
<reference evidence="5" key="1">
    <citation type="submission" date="2016-10" db="EMBL/GenBank/DDBJ databases">
        <title>CRISPR-Cas defence system in Roseofilum reptotaenium: evidence of a bacteriophage-cyanobacterium arms race in the coral black band disease.</title>
        <authorList>
            <person name="Buerger P."/>
            <person name="Wood-Charlson E.M."/>
            <person name="Weynberg K.D."/>
            <person name="Willis B."/>
            <person name="Van Oppen M.J."/>
        </authorList>
    </citation>
    <scope>NUCLEOTIDE SEQUENCE [LARGE SCALE GENOMIC DNA]</scope>
    <source>
        <strain evidence="5">AO1-A</strain>
    </source>
</reference>